<dbReference type="SUPFAM" id="SSF50249">
    <property type="entry name" value="Nucleic acid-binding proteins"/>
    <property type="match status" value="4"/>
</dbReference>
<evidence type="ECO:0000256" key="3">
    <source>
        <dbReference type="ARBA" id="ARBA00023274"/>
    </source>
</evidence>
<organism evidence="6 7">
    <name type="scientific">Peptostreptococcus russellii</name>
    <dbReference type="NCBI Taxonomy" id="215200"/>
    <lineage>
        <taxon>Bacteria</taxon>
        <taxon>Bacillati</taxon>
        <taxon>Bacillota</taxon>
        <taxon>Clostridia</taxon>
        <taxon>Peptostreptococcales</taxon>
        <taxon>Peptostreptococcaceae</taxon>
        <taxon>Peptostreptococcus</taxon>
    </lineage>
</organism>
<sequence length="419" mass="47563">MENNLTMQELLDMQEQELSKINVGDEITGKVTQINQDNLVLKLDVDFDGVIPEGELNLDRGQSIADVYKIDDEVTGVITNISYKDATIKISRLKLEQKNDLKELIDAMEERTKINVHSFKALERGLYVRYKSHTMFMPISQIDTRFVKDTNEYVGLDMDAYVKEVNPRKNRIIVSHREVAQEILDAERKERRESRKAERDAERAKIKAEKEQRRAEREALFNELVPGEKRHGKVTNIMPYGAFIDLGGIEGLAHINNLSWTRVESVESVVSVGDEVDVFIQNVEPETHRIALSLKDPAQDPWKLIADEVSVGSVVDAKVLRIIDKGAFVEVKKGVEAYLPIGELSEKRVNKVEDIVNIGDTVKAAIIKFNPNNKRMMLSIRELTREPEEDLSKYMSIGDDTIGTIGEVLKEKTGSLDEE</sequence>
<accession>A0A2P7Q0T4</accession>
<feature type="domain" description="S1 motif" evidence="5">
    <location>
        <begin position="227"/>
        <end position="295"/>
    </location>
</feature>
<gene>
    <name evidence="6" type="ORF">UF10_02760</name>
</gene>
<dbReference type="SMART" id="SM00316">
    <property type="entry name" value="S1"/>
    <property type="match status" value="4"/>
</dbReference>
<dbReference type="AlphaFoldDB" id="A0A2P7Q0T4"/>
<evidence type="ECO:0000313" key="6">
    <source>
        <dbReference type="EMBL" id="PSJ31575.1"/>
    </source>
</evidence>
<feature type="domain" description="S1 motif" evidence="5">
    <location>
        <begin position="102"/>
        <end position="177"/>
    </location>
</feature>
<dbReference type="RefSeq" id="WP_106776307.1">
    <property type="nucleotide sequence ID" value="NZ_JBGGGQ010000001.1"/>
</dbReference>
<dbReference type="CDD" id="cd04465">
    <property type="entry name" value="S1_RPS1_repeat_ec2_hs2"/>
    <property type="match status" value="1"/>
</dbReference>
<dbReference type="GO" id="GO:0006412">
    <property type="term" value="P:translation"/>
    <property type="evidence" value="ECO:0007669"/>
    <property type="project" value="TreeGrafter"/>
</dbReference>
<keyword evidence="7" id="KW-1185">Reference proteome</keyword>
<dbReference type="InterPro" id="IPR012340">
    <property type="entry name" value="NA-bd_OB-fold"/>
</dbReference>
<dbReference type="Proteomes" id="UP000241434">
    <property type="component" value="Unassembled WGS sequence"/>
</dbReference>
<proteinExistence type="inferred from homology"/>
<dbReference type="Gene3D" id="2.40.50.140">
    <property type="entry name" value="Nucleic acid-binding proteins"/>
    <property type="match status" value="3"/>
</dbReference>
<evidence type="ECO:0000259" key="5">
    <source>
        <dbReference type="PROSITE" id="PS50126"/>
    </source>
</evidence>
<comment type="similarity">
    <text evidence="1">Belongs to the bacterial ribosomal protein bS1 family.</text>
</comment>
<name>A0A2P7Q0T4_9FIRM</name>
<dbReference type="Pfam" id="PF00575">
    <property type="entry name" value="S1"/>
    <property type="match status" value="4"/>
</dbReference>
<dbReference type="PANTHER" id="PTHR10724:SF7">
    <property type="entry name" value="SMALL RIBOSOMAL SUBUNIT PROTEIN BS1C"/>
    <property type="match status" value="1"/>
</dbReference>
<dbReference type="PANTHER" id="PTHR10724">
    <property type="entry name" value="30S RIBOSOMAL PROTEIN S1"/>
    <property type="match status" value="1"/>
</dbReference>
<evidence type="ECO:0000256" key="4">
    <source>
        <dbReference type="SAM" id="MobiDB-lite"/>
    </source>
</evidence>
<dbReference type="GO" id="GO:0003735">
    <property type="term" value="F:structural constituent of ribosome"/>
    <property type="evidence" value="ECO:0007669"/>
    <property type="project" value="TreeGrafter"/>
</dbReference>
<keyword evidence="2 6" id="KW-0689">Ribosomal protein</keyword>
<dbReference type="InterPro" id="IPR003029">
    <property type="entry name" value="S1_domain"/>
</dbReference>
<dbReference type="OrthoDB" id="9804077at2"/>
<comment type="caution">
    <text evidence="6">The sequence shown here is derived from an EMBL/GenBank/DDBJ whole genome shotgun (WGS) entry which is preliminary data.</text>
</comment>
<dbReference type="InterPro" id="IPR050437">
    <property type="entry name" value="Ribos_protein_bS1-like"/>
</dbReference>
<dbReference type="GO" id="GO:0003729">
    <property type="term" value="F:mRNA binding"/>
    <property type="evidence" value="ECO:0007669"/>
    <property type="project" value="TreeGrafter"/>
</dbReference>
<evidence type="ECO:0000256" key="1">
    <source>
        <dbReference type="ARBA" id="ARBA00006767"/>
    </source>
</evidence>
<evidence type="ECO:0000256" key="2">
    <source>
        <dbReference type="ARBA" id="ARBA00022980"/>
    </source>
</evidence>
<evidence type="ECO:0000313" key="7">
    <source>
        <dbReference type="Proteomes" id="UP000241434"/>
    </source>
</evidence>
<dbReference type="PROSITE" id="PS50126">
    <property type="entry name" value="S1"/>
    <property type="match status" value="4"/>
</dbReference>
<feature type="region of interest" description="Disordered" evidence="4">
    <location>
        <begin position="188"/>
        <end position="209"/>
    </location>
</feature>
<dbReference type="GO" id="GO:0005840">
    <property type="term" value="C:ribosome"/>
    <property type="evidence" value="ECO:0007669"/>
    <property type="project" value="UniProtKB-KW"/>
</dbReference>
<protein>
    <submittedName>
        <fullName evidence="6">30S ribosomal protein S1</fullName>
    </submittedName>
</protein>
<keyword evidence="3" id="KW-0687">Ribonucleoprotein</keyword>
<reference evidence="6" key="1">
    <citation type="thesis" date="2015" institute="Rutgers" country="The State University of New Jersey, 14 College Farm Rd., New Brunswick, NJ, USA">
        <title>Ammonia toxicity in bacteria and its implications for treatment of and resource recovery from highly nitrogenous organic wastes.</title>
        <authorList>
            <person name="Luther A.K."/>
        </authorList>
    </citation>
    <scope>NUCLEOTIDE SEQUENCE</scope>
    <source>
        <strain evidence="6">RT-10B</strain>
    </source>
</reference>
<feature type="domain" description="S1 motif" evidence="5">
    <location>
        <begin position="312"/>
        <end position="381"/>
    </location>
</feature>
<dbReference type="EMBL" id="JYGE01000003">
    <property type="protein sequence ID" value="PSJ31575.1"/>
    <property type="molecule type" value="Genomic_DNA"/>
</dbReference>
<feature type="domain" description="S1 motif" evidence="5">
    <location>
        <begin position="24"/>
        <end position="93"/>
    </location>
</feature>